<evidence type="ECO:0000313" key="4">
    <source>
        <dbReference type="Proteomes" id="UP000327013"/>
    </source>
</evidence>
<dbReference type="Pfam" id="PF13456">
    <property type="entry name" value="RVT_3"/>
    <property type="match status" value="1"/>
</dbReference>
<dbReference type="EMBL" id="CM017322">
    <property type="protein sequence ID" value="KAE8009812.1"/>
    <property type="molecule type" value="Genomic_DNA"/>
</dbReference>
<dbReference type="GO" id="GO:0004523">
    <property type="term" value="F:RNA-DNA hybrid ribonuclease activity"/>
    <property type="evidence" value="ECO:0007669"/>
    <property type="project" value="InterPro"/>
</dbReference>
<dbReference type="InterPro" id="IPR002156">
    <property type="entry name" value="RNaseH_domain"/>
</dbReference>
<gene>
    <name evidence="3" type="ORF">FH972_006225</name>
</gene>
<organism evidence="3 4">
    <name type="scientific">Carpinus fangiana</name>
    <dbReference type="NCBI Taxonomy" id="176857"/>
    <lineage>
        <taxon>Eukaryota</taxon>
        <taxon>Viridiplantae</taxon>
        <taxon>Streptophyta</taxon>
        <taxon>Embryophyta</taxon>
        <taxon>Tracheophyta</taxon>
        <taxon>Spermatophyta</taxon>
        <taxon>Magnoliopsida</taxon>
        <taxon>eudicotyledons</taxon>
        <taxon>Gunneridae</taxon>
        <taxon>Pentapetalae</taxon>
        <taxon>rosids</taxon>
        <taxon>fabids</taxon>
        <taxon>Fagales</taxon>
        <taxon>Betulaceae</taxon>
        <taxon>Carpinus</taxon>
    </lineage>
</organism>
<sequence>MDPLSAETWAGVQAAKFGVELQITHLYLEGDAQGVVKAVNTEADIWSKVGHLVDDLKSVLNGVPQWKVLSVGRGANGVAHTIAQKAAWEGLNKTWLGESSPKPHAFTQTHRIRPTSSRHPPQSPASAPPPHSSAKALLLQSWVSRIGEEGASPNNGFHRTMGLAVEEQCVGGGGEDAGEDVGRILWVWVKTWGFG</sequence>
<dbReference type="Proteomes" id="UP000327013">
    <property type="component" value="Chromosome 2"/>
</dbReference>
<dbReference type="GO" id="GO:0003676">
    <property type="term" value="F:nucleic acid binding"/>
    <property type="evidence" value="ECO:0007669"/>
    <property type="project" value="InterPro"/>
</dbReference>
<feature type="domain" description="RNase H type-1" evidence="2">
    <location>
        <begin position="2"/>
        <end position="86"/>
    </location>
</feature>
<dbReference type="CDD" id="cd06222">
    <property type="entry name" value="RNase_H_like"/>
    <property type="match status" value="1"/>
</dbReference>
<evidence type="ECO:0000313" key="3">
    <source>
        <dbReference type="EMBL" id="KAE8009812.1"/>
    </source>
</evidence>
<dbReference type="InterPro" id="IPR044730">
    <property type="entry name" value="RNase_H-like_dom_plant"/>
</dbReference>
<dbReference type="OrthoDB" id="976306at2759"/>
<protein>
    <recommendedName>
        <fullName evidence="2">RNase H type-1 domain-containing protein</fullName>
    </recommendedName>
</protein>
<evidence type="ECO:0000256" key="1">
    <source>
        <dbReference type="SAM" id="MobiDB-lite"/>
    </source>
</evidence>
<proteinExistence type="predicted"/>
<feature type="region of interest" description="Disordered" evidence="1">
    <location>
        <begin position="98"/>
        <end position="134"/>
    </location>
</feature>
<dbReference type="PANTHER" id="PTHR47723:SF21">
    <property type="entry name" value="POLYNUCLEOTIDYL TRANSFERASE, RIBONUCLEASE H-LIKE SUPERFAMILY PROTEIN"/>
    <property type="match status" value="1"/>
</dbReference>
<dbReference type="InterPro" id="IPR053151">
    <property type="entry name" value="RNase_H-like"/>
</dbReference>
<dbReference type="InterPro" id="IPR036397">
    <property type="entry name" value="RNaseH_sf"/>
</dbReference>
<evidence type="ECO:0000259" key="2">
    <source>
        <dbReference type="Pfam" id="PF13456"/>
    </source>
</evidence>
<dbReference type="AlphaFoldDB" id="A0A5N6QV55"/>
<keyword evidence="4" id="KW-1185">Reference proteome</keyword>
<name>A0A5N6QV55_9ROSI</name>
<reference evidence="3 4" key="1">
    <citation type="submission" date="2019-06" db="EMBL/GenBank/DDBJ databases">
        <title>A chromosomal-level reference genome of Carpinus fangiana (Coryloideae, Betulaceae).</title>
        <authorList>
            <person name="Yang X."/>
            <person name="Wang Z."/>
            <person name="Zhang L."/>
            <person name="Hao G."/>
            <person name="Liu J."/>
            <person name="Yang Y."/>
        </authorList>
    </citation>
    <scope>NUCLEOTIDE SEQUENCE [LARGE SCALE GENOMIC DNA]</scope>
    <source>
        <strain evidence="3">Cfa_2016G</strain>
        <tissue evidence="3">Leaf</tissue>
    </source>
</reference>
<dbReference type="Gene3D" id="3.30.420.10">
    <property type="entry name" value="Ribonuclease H-like superfamily/Ribonuclease H"/>
    <property type="match status" value="1"/>
</dbReference>
<dbReference type="PANTHER" id="PTHR47723">
    <property type="entry name" value="OS05G0353850 PROTEIN"/>
    <property type="match status" value="1"/>
</dbReference>
<accession>A0A5N6QV55</accession>
<feature type="compositionally biased region" description="Pro residues" evidence="1">
    <location>
        <begin position="121"/>
        <end position="131"/>
    </location>
</feature>